<dbReference type="PRINTS" id="PR00722">
    <property type="entry name" value="CHYMOTRYPSIN"/>
</dbReference>
<evidence type="ECO:0000256" key="1">
    <source>
        <dbReference type="ARBA" id="ARBA00004613"/>
    </source>
</evidence>
<evidence type="ECO:0000256" key="2">
    <source>
        <dbReference type="ARBA" id="ARBA00022525"/>
    </source>
</evidence>
<dbReference type="FunFam" id="2.40.10.10:FF:000146">
    <property type="entry name" value="Serine protease 53"/>
    <property type="match status" value="1"/>
</dbReference>
<sequence length="547" mass="61753">MRRALLVLLSLAVCAAQTSQSDDYIPAPLFDEGENLSSDNCGNEKALTESLVLVENIRTRLGCVGLLAISQRTFLGMTGGCVAWYDKNDSTDLRVFPNCCFFHQREVSVKVLDIIYIDISPTDERKLYILITEKMPSVITPFCLFNRDNVLDSQLQRESIYAQWSPFQRTPLESDQQNLTGLSNCRRNMLCVESTKITYRYLINFYEGRYFLRGVKHHSDRPYYIDILPYIDEIARQTKDISALRPIPQTKQPRGFNARDNLSFPNCGMKATSTRRKRGNGDSSEDIQPTRHILGGFIAKTGDHPWHAYIYNYVARATCGGTLISPTAVLTAAHCIFGSKAEDYIVALGMYDKRQGTAPGVQRTLVRNLIVHPKYDHAITNSDVGLMILSKQIEITDHVRPICLWNDDSNVTRVAGTEAMAVGFGLADNYTLPDKLQEARLPIRGHKECYLSKRRFFGKYLVPGDNFCAGYMNGTTTCNGDSGGSLSVEKDGRWFVRGIVSFGKSKTVMFEGEERSFCHPNYYSLFVDVASYMDWIVENTPEISFRN</sequence>
<dbReference type="AlphaFoldDB" id="A0A8S1DQL4"/>
<dbReference type="CDD" id="cd00190">
    <property type="entry name" value="Tryp_SPc"/>
    <property type="match status" value="1"/>
</dbReference>
<dbReference type="SMART" id="SM00020">
    <property type="entry name" value="Tryp_SPc"/>
    <property type="match status" value="1"/>
</dbReference>
<dbReference type="Pfam" id="PF00089">
    <property type="entry name" value="Trypsin"/>
    <property type="match status" value="1"/>
</dbReference>
<comment type="similarity">
    <text evidence="9">Belongs to the peptidase S1 family. CLIP subfamily.</text>
</comment>
<name>A0A8S1DQL4_9INSE</name>
<evidence type="ECO:0000256" key="7">
    <source>
        <dbReference type="ARBA" id="ARBA00023145"/>
    </source>
</evidence>
<dbReference type="OrthoDB" id="6147874at2759"/>
<dbReference type="PROSITE" id="PS00135">
    <property type="entry name" value="TRYPSIN_SER"/>
    <property type="match status" value="1"/>
</dbReference>
<evidence type="ECO:0000256" key="5">
    <source>
        <dbReference type="ARBA" id="ARBA00022801"/>
    </source>
</evidence>
<dbReference type="InterPro" id="IPR051487">
    <property type="entry name" value="Ser/Thr_Proteases_Immune/Dev"/>
</dbReference>
<dbReference type="SUPFAM" id="SSF50494">
    <property type="entry name" value="Trypsin-like serine proteases"/>
    <property type="match status" value="1"/>
</dbReference>
<evidence type="ECO:0000256" key="4">
    <source>
        <dbReference type="ARBA" id="ARBA00022729"/>
    </source>
</evidence>
<gene>
    <name evidence="13" type="ORF">CLODIP_2_CD13537</name>
</gene>
<dbReference type="InterPro" id="IPR043504">
    <property type="entry name" value="Peptidase_S1_PA_chymotrypsin"/>
</dbReference>
<dbReference type="PROSITE" id="PS50240">
    <property type="entry name" value="TRYPSIN_DOM"/>
    <property type="match status" value="1"/>
</dbReference>
<evidence type="ECO:0000256" key="10">
    <source>
        <dbReference type="RuleBase" id="RU363034"/>
    </source>
</evidence>
<dbReference type="InterPro" id="IPR001254">
    <property type="entry name" value="Trypsin_dom"/>
</dbReference>
<accession>A0A8S1DQL4</accession>
<dbReference type="GO" id="GO:0005576">
    <property type="term" value="C:extracellular region"/>
    <property type="evidence" value="ECO:0007669"/>
    <property type="project" value="UniProtKB-SubCell"/>
</dbReference>
<evidence type="ECO:0000256" key="8">
    <source>
        <dbReference type="ARBA" id="ARBA00023157"/>
    </source>
</evidence>
<reference evidence="13 14" key="1">
    <citation type="submission" date="2020-04" db="EMBL/GenBank/DDBJ databases">
        <authorList>
            <person name="Alioto T."/>
            <person name="Alioto T."/>
            <person name="Gomez Garrido J."/>
        </authorList>
    </citation>
    <scope>NUCLEOTIDE SEQUENCE [LARGE SCALE GENOMIC DNA]</scope>
</reference>
<keyword evidence="14" id="KW-1185">Reference proteome</keyword>
<keyword evidence="5 10" id="KW-0378">Hydrolase</keyword>
<comment type="subcellular location">
    <subcellularLocation>
        <location evidence="1">Secreted</location>
    </subcellularLocation>
</comment>
<evidence type="ECO:0000256" key="6">
    <source>
        <dbReference type="ARBA" id="ARBA00022825"/>
    </source>
</evidence>
<keyword evidence="4 11" id="KW-0732">Signal</keyword>
<evidence type="ECO:0000313" key="13">
    <source>
        <dbReference type="EMBL" id="CAB3384773.1"/>
    </source>
</evidence>
<protein>
    <recommendedName>
        <fullName evidence="12">Peptidase S1 domain-containing protein</fullName>
    </recommendedName>
</protein>
<organism evidence="13 14">
    <name type="scientific">Cloeon dipterum</name>
    <dbReference type="NCBI Taxonomy" id="197152"/>
    <lineage>
        <taxon>Eukaryota</taxon>
        <taxon>Metazoa</taxon>
        <taxon>Ecdysozoa</taxon>
        <taxon>Arthropoda</taxon>
        <taxon>Hexapoda</taxon>
        <taxon>Insecta</taxon>
        <taxon>Pterygota</taxon>
        <taxon>Palaeoptera</taxon>
        <taxon>Ephemeroptera</taxon>
        <taxon>Pisciforma</taxon>
        <taxon>Baetidae</taxon>
        <taxon>Cloeon</taxon>
    </lineage>
</organism>
<dbReference type="InterPro" id="IPR001314">
    <property type="entry name" value="Peptidase_S1A"/>
</dbReference>
<dbReference type="PANTHER" id="PTHR24256">
    <property type="entry name" value="TRYPTASE-RELATED"/>
    <property type="match status" value="1"/>
</dbReference>
<dbReference type="GO" id="GO:0004252">
    <property type="term" value="F:serine-type endopeptidase activity"/>
    <property type="evidence" value="ECO:0007669"/>
    <property type="project" value="InterPro"/>
</dbReference>
<dbReference type="InterPro" id="IPR009003">
    <property type="entry name" value="Peptidase_S1_PA"/>
</dbReference>
<evidence type="ECO:0000256" key="11">
    <source>
        <dbReference type="SAM" id="SignalP"/>
    </source>
</evidence>
<evidence type="ECO:0000313" key="14">
    <source>
        <dbReference type="Proteomes" id="UP000494165"/>
    </source>
</evidence>
<feature type="signal peptide" evidence="11">
    <location>
        <begin position="1"/>
        <end position="16"/>
    </location>
</feature>
<dbReference type="Gene3D" id="2.40.10.10">
    <property type="entry name" value="Trypsin-like serine proteases"/>
    <property type="match status" value="1"/>
</dbReference>
<evidence type="ECO:0000256" key="3">
    <source>
        <dbReference type="ARBA" id="ARBA00022670"/>
    </source>
</evidence>
<keyword evidence="3 10" id="KW-0645">Protease</keyword>
<keyword evidence="6 10" id="KW-0720">Serine protease</keyword>
<evidence type="ECO:0000256" key="9">
    <source>
        <dbReference type="ARBA" id="ARBA00024195"/>
    </source>
</evidence>
<dbReference type="GO" id="GO:0006508">
    <property type="term" value="P:proteolysis"/>
    <property type="evidence" value="ECO:0007669"/>
    <property type="project" value="UniProtKB-KW"/>
</dbReference>
<comment type="caution">
    <text evidence="13">The sequence shown here is derived from an EMBL/GenBank/DDBJ whole genome shotgun (WGS) entry which is preliminary data.</text>
</comment>
<keyword evidence="2" id="KW-0964">Secreted</keyword>
<dbReference type="EMBL" id="CADEPI010000371">
    <property type="protein sequence ID" value="CAB3384773.1"/>
    <property type="molecule type" value="Genomic_DNA"/>
</dbReference>
<dbReference type="InterPro" id="IPR033116">
    <property type="entry name" value="TRYPSIN_SER"/>
</dbReference>
<feature type="chain" id="PRO_5035864086" description="Peptidase S1 domain-containing protein" evidence="11">
    <location>
        <begin position="17"/>
        <end position="547"/>
    </location>
</feature>
<feature type="domain" description="Peptidase S1" evidence="12">
    <location>
        <begin position="293"/>
        <end position="541"/>
    </location>
</feature>
<keyword evidence="7" id="KW-0865">Zymogen</keyword>
<dbReference type="PROSITE" id="PS00134">
    <property type="entry name" value="TRYPSIN_HIS"/>
    <property type="match status" value="1"/>
</dbReference>
<proteinExistence type="inferred from homology"/>
<dbReference type="InterPro" id="IPR018114">
    <property type="entry name" value="TRYPSIN_HIS"/>
</dbReference>
<evidence type="ECO:0000259" key="12">
    <source>
        <dbReference type="PROSITE" id="PS50240"/>
    </source>
</evidence>
<keyword evidence="8" id="KW-1015">Disulfide bond</keyword>
<dbReference type="Proteomes" id="UP000494165">
    <property type="component" value="Unassembled WGS sequence"/>
</dbReference>